<accession>A0ACD2ZXD7</accession>
<evidence type="ECO:0000313" key="2">
    <source>
        <dbReference type="Proteomes" id="UP000308600"/>
    </source>
</evidence>
<reference evidence="1 2" key="1">
    <citation type="journal article" date="2019" name="Nat. Ecol. Evol.">
        <title>Megaphylogeny resolves global patterns of mushroom evolution.</title>
        <authorList>
            <person name="Varga T."/>
            <person name="Krizsan K."/>
            <person name="Foldi C."/>
            <person name="Dima B."/>
            <person name="Sanchez-Garcia M."/>
            <person name="Sanchez-Ramirez S."/>
            <person name="Szollosi G.J."/>
            <person name="Szarkandi J.G."/>
            <person name="Papp V."/>
            <person name="Albert L."/>
            <person name="Andreopoulos W."/>
            <person name="Angelini C."/>
            <person name="Antonin V."/>
            <person name="Barry K.W."/>
            <person name="Bougher N.L."/>
            <person name="Buchanan P."/>
            <person name="Buyck B."/>
            <person name="Bense V."/>
            <person name="Catcheside P."/>
            <person name="Chovatia M."/>
            <person name="Cooper J."/>
            <person name="Damon W."/>
            <person name="Desjardin D."/>
            <person name="Finy P."/>
            <person name="Geml J."/>
            <person name="Haridas S."/>
            <person name="Hughes K."/>
            <person name="Justo A."/>
            <person name="Karasinski D."/>
            <person name="Kautmanova I."/>
            <person name="Kiss B."/>
            <person name="Kocsube S."/>
            <person name="Kotiranta H."/>
            <person name="LaButti K.M."/>
            <person name="Lechner B.E."/>
            <person name="Liimatainen K."/>
            <person name="Lipzen A."/>
            <person name="Lukacs Z."/>
            <person name="Mihaltcheva S."/>
            <person name="Morgado L.N."/>
            <person name="Niskanen T."/>
            <person name="Noordeloos M.E."/>
            <person name="Ohm R.A."/>
            <person name="Ortiz-Santana B."/>
            <person name="Ovrebo C."/>
            <person name="Racz N."/>
            <person name="Riley R."/>
            <person name="Savchenko A."/>
            <person name="Shiryaev A."/>
            <person name="Soop K."/>
            <person name="Spirin V."/>
            <person name="Szebenyi C."/>
            <person name="Tomsovsky M."/>
            <person name="Tulloss R.E."/>
            <person name="Uehling J."/>
            <person name="Grigoriev I.V."/>
            <person name="Vagvolgyi C."/>
            <person name="Papp T."/>
            <person name="Martin F.M."/>
            <person name="Miettinen O."/>
            <person name="Hibbett D.S."/>
            <person name="Nagy L.G."/>
        </authorList>
    </citation>
    <scope>NUCLEOTIDE SEQUENCE [LARGE SCALE GENOMIC DNA]</scope>
    <source>
        <strain evidence="1 2">NL-1719</strain>
    </source>
</reference>
<sequence>MYGDLGDFVNALEKSMISEEVTPDAVAMYYTDFIAKTCLALASTWVIHPRTMKYRSVLRFGSGYRRPPQRQDDVHEQFILDFIPFETVNPEVIASVDEHIKTALKDLAEKSLAAWLFLPLDPHTEATLQNMDQMAKLPVVPSVLCSTKGFTVKSTQLPQTFDAQNPPWKLPAPEAVIHDSSRDRSTSKGHNGCISPGPPVGQRPSEFEKMQDSTPEGLAHHAWQLAVRNDATVIVFNCGNYERVGIRHRATQTLYLSKMIDISRFRPSYAKLHLGLQMSIVKDVLDRHQRLQATRPTPSVLGKRSRKQKQKVNLDPKSKRLKMNALKAGAIDKVPLTKGETKILWVELGKRHIALVQMCEGHLQSSVPAFCVRKGGALSSYGLGHVPRAQKKAYKPSEYLTLTLDSTCGSGATATVHTAQLQIVLSDGRKLTQGVVVKVATSEDTKKRIRHEYKVYKHLWAHRVKRIPQVYGLFEDSDQLATFLVLERVCFSFRDREPAAINAVGYLQEVTSEEK</sequence>
<protein>
    <submittedName>
        <fullName evidence="1">Uncharacterized protein</fullName>
    </submittedName>
</protein>
<dbReference type="EMBL" id="ML209571">
    <property type="protein sequence ID" value="TFK58178.1"/>
    <property type="molecule type" value="Genomic_DNA"/>
</dbReference>
<name>A0ACD2ZXD7_9AGAR</name>
<proteinExistence type="predicted"/>
<gene>
    <name evidence="1" type="ORF">BDN72DRAFT_884279</name>
</gene>
<keyword evidence="2" id="KW-1185">Reference proteome</keyword>
<evidence type="ECO:0000313" key="1">
    <source>
        <dbReference type="EMBL" id="TFK58178.1"/>
    </source>
</evidence>
<dbReference type="Proteomes" id="UP000308600">
    <property type="component" value="Unassembled WGS sequence"/>
</dbReference>
<organism evidence="1 2">
    <name type="scientific">Pluteus cervinus</name>
    <dbReference type="NCBI Taxonomy" id="181527"/>
    <lineage>
        <taxon>Eukaryota</taxon>
        <taxon>Fungi</taxon>
        <taxon>Dikarya</taxon>
        <taxon>Basidiomycota</taxon>
        <taxon>Agaricomycotina</taxon>
        <taxon>Agaricomycetes</taxon>
        <taxon>Agaricomycetidae</taxon>
        <taxon>Agaricales</taxon>
        <taxon>Pluteineae</taxon>
        <taxon>Pluteaceae</taxon>
        <taxon>Pluteus</taxon>
    </lineage>
</organism>